<dbReference type="EMBL" id="SDEE01000592">
    <property type="protein sequence ID" value="RXW15146.1"/>
    <property type="molecule type" value="Genomic_DNA"/>
</dbReference>
<comment type="caution">
    <text evidence="1">The sequence shown here is derived from an EMBL/GenBank/DDBJ whole genome shotgun (WGS) entry which is preliminary data.</text>
</comment>
<gene>
    <name evidence="1" type="ORF">EST38_g10710</name>
</gene>
<organism evidence="1 2">
    <name type="scientific">Candolleomyces aberdarensis</name>
    <dbReference type="NCBI Taxonomy" id="2316362"/>
    <lineage>
        <taxon>Eukaryota</taxon>
        <taxon>Fungi</taxon>
        <taxon>Dikarya</taxon>
        <taxon>Basidiomycota</taxon>
        <taxon>Agaricomycotina</taxon>
        <taxon>Agaricomycetes</taxon>
        <taxon>Agaricomycetidae</taxon>
        <taxon>Agaricales</taxon>
        <taxon>Agaricineae</taxon>
        <taxon>Psathyrellaceae</taxon>
        <taxon>Candolleomyces</taxon>
    </lineage>
</organism>
<sequence>MTLTSNLEQSNIFRLRTHWTLTDEYVQLNTLTILNLAGGIALPLGTSITQIPIVHTLD</sequence>
<accession>A0A4Q2D952</accession>
<dbReference type="Proteomes" id="UP000290288">
    <property type="component" value="Unassembled WGS sequence"/>
</dbReference>
<proteinExistence type="predicted"/>
<name>A0A4Q2D952_9AGAR</name>
<dbReference type="AlphaFoldDB" id="A0A4Q2D952"/>
<reference evidence="1 2" key="1">
    <citation type="submission" date="2019-01" db="EMBL/GenBank/DDBJ databases">
        <title>Draft genome sequence of Psathyrella aberdarensis IHI B618.</title>
        <authorList>
            <person name="Buettner E."/>
            <person name="Kellner H."/>
        </authorList>
    </citation>
    <scope>NUCLEOTIDE SEQUENCE [LARGE SCALE GENOMIC DNA]</scope>
    <source>
        <strain evidence="1 2">IHI B618</strain>
    </source>
</reference>
<protein>
    <submittedName>
        <fullName evidence="1">Uncharacterized protein</fullName>
    </submittedName>
</protein>
<keyword evidence="2" id="KW-1185">Reference proteome</keyword>
<evidence type="ECO:0000313" key="1">
    <source>
        <dbReference type="EMBL" id="RXW15146.1"/>
    </source>
</evidence>
<evidence type="ECO:0000313" key="2">
    <source>
        <dbReference type="Proteomes" id="UP000290288"/>
    </source>
</evidence>